<name>A0AAU2UW54_9ACTN</name>
<dbReference type="AlphaFoldDB" id="A0AAU2UW54"/>
<dbReference type="Gene3D" id="3.40.198.10">
    <property type="entry name" value="Delta-endotoxin CytB-like"/>
    <property type="match status" value="1"/>
</dbReference>
<reference evidence="3" key="1">
    <citation type="submission" date="2022-10" db="EMBL/GenBank/DDBJ databases">
        <title>The complete genomes of actinobacterial strains from the NBC collection.</title>
        <authorList>
            <person name="Joergensen T.S."/>
            <person name="Alvarez Arevalo M."/>
            <person name="Sterndorff E.B."/>
            <person name="Faurdal D."/>
            <person name="Vuksanovic O."/>
            <person name="Mourched A.-S."/>
            <person name="Charusanti P."/>
            <person name="Shaw S."/>
            <person name="Blin K."/>
            <person name="Weber T."/>
        </authorList>
    </citation>
    <scope>NUCLEOTIDE SEQUENCE</scope>
    <source>
        <strain evidence="3">NBC_00003</strain>
    </source>
</reference>
<keyword evidence="2" id="KW-0749">Sporulation</keyword>
<dbReference type="InterPro" id="IPR035918">
    <property type="entry name" value="CytB_endotoxin-like_sf"/>
</dbReference>
<evidence type="ECO:0000256" key="2">
    <source>
        <dbReference type="ARBA" id="ARBA00022969"/>
    </source>
</evidence>
<comment type="similarity">
    <text evidence="1">Belongs to the cyt1/cyt2 endotoxin family.</text>
</comment>
<evidence type="ECO:0000313" key="3">
    <source>
        <dbReference type="EMBL" id="WTW59287.1"/>
    </source>
</evidence>
<proteinExistence type="inferred from homology"/>
<gene>
    <name evidence="3" type="ORF">OG549_00705</name>
</gene>
<dbReference type="GO" id="GO:0030435">
    <property type="term" value="P:sporulation resulting in formation of a cellular spore"/>
    <property type="evidence" value="ECO:0007669"/>
    <property type="project" value="UniProtKB-KW"/>
</dbReference>
<evidence type="ECO:0000256" key="1">
    <source>
        <dbReference type="ARBA" id="ARBA00009676"/>
    </source>
</evidence>
<dbReference type="EMBL" id="CP108318">
    <property type="protein sequence ID" value="WTW59287.1"/>
    <property type="molecule type" value="Genomic_DNA"/>
</dbReference>
<sequence>MADQTLAEFLQELQKDGGAVVSTSDEIADNNFNEQYWLQDDVYLPQAERLTGVFQGAFEPDRWFNVQKALQIARSTPNGIVRGQMDQHLSTQTLRVEVLVEQLKQLTLSHLLGIPISDPGFLDHLQSALTGMFVGLGGQDGENYLSWGDETGSSTSYTYNLFFAVQSLRTGAVMAVLPLSFDITASVDRKRLESLTVKDSARFATYVRAVTFMQTLDTAAV</sequence>
<dbReference type="InterPro" id="IPR001615">
    <property type="entry name" value="Endotoxin_CytB"/>
</dbReference>
<dbReference type="Pfam" id="PF01338">
    <property type="entry name" value="Bac_thur_toxin"/>
    <property type="match status" value="1"/>
</dbReference>
<dbReference type="SUPFAM" id="SSF55676">
    <property type="entry name" value="CytB endotoxin-like"/>
    <property type="match status" value="1"/>
</dbReference>
<dbReference type="GO" id="GO:0005576">
    <property type="term" value="C:extracellular region"/>
    <property type="evidence" value="ECO:0007669"/>
    <property type="project" value="InterPro"/>
</dbReference>
<protein>
    <submittedName>
        <fullName evidence="3">Uncharacterized protein</fullName>
    </submittedName>
</protein>
<organism evidence="3">
    <name type="scientific">Streptomyces sp. NBC_00003</name>
    <dbReference type="NCBI Taxonomy" id="2903608"/>
    <lineage>
        <taxon>Bacteria</taxon>
        <taxon>Bacillati</taxon>
        <taxon>Actinomycetota</taxon>
        <taxon>Actinomycetes</taxon>
        <taxon>Kitasatosporales</taxon>
        <taxon>Streptomycetaceae</taxon>
        <taxon>Streptomyces</taxon>
    </lineage>
</organism>
<accession>A0AAU2UW54</accession>